<reference evidence="3" key="1">
    <citation type="submission" date="2020-06" db="EMBL/GenBank/DDBJ databases">
        <authorList>
            <person name="Li T."/>
            <person name="Hu X."/>
            <person name="Zhang T."/>
            <person name="Song X."/>
            <person name="Zhang H."/>
            <person name="Dai N."/>
            <person name="Sheng W."/>
            <person name="Hou X."/>
            <person name="Wei L."/>
        </authorList>
    </citation>
    <scope>NUCLEOTIDE SEQUENCE</scope>
    <source>
        <strain evidence="3">3651</strain>
        <tissue evidence="3">Leaf</tissue>
    </source>
</reference>
<comment type="caution">
    <text evidence="3">The sequence shown here is derived from an EMBL/GenBank/DDBJ whole genome shotgun (WGS) entry which is preliminary data.</text>
</comment>
<protein>
    <submittedName>
        <fullName evidence="3">Uncharacterized protein</fullName>
    </submittedName>
</protein>
<gene>
    <name evidence="3" type="ORF">Salat_1714200</name>
</gene>
<dbReference type="Proteomes" id="UP001293254">
    <property type="component" value="Unassembled WGS sequence"/>
</dbReference>
<feature type="transmembrane region" description="Helical" evidence="2">
    <location>
        <begin position="27"/>
        <end position="49"/>
    </location>
</feature>
<evidence type="ECO:0000313" key="4">
    <source>
        <dbReference type="Proteomes" id="UP001293254"/>
    </source>
</evidence>
<name>A0AAE1Y8V2_9LAMI</name>
<dbReference type="EMBL" id="JACGWO010000006">
    <property type="protein sequence ID" value="KAK4425203.1"/>
    <property type="molecule type" value="Genomic_DNA"/>
</dbReference>
<evidence type="ECO:0000256" key="2">
    <source>
        <dbReference type="SAM" id="Phobius"/>
    </source>
</evidence>
<dbReference type="AlphaFoldDB" id="A0AAE1Y8V2"/>
<reference evidence="3" key="2">
    <citation type="journal article" date="2024" name="Plant">
        <title>Genomic evolution and insights into agronomic trait innovations of Sesamum species.</title>
        <authorList>
            <person name="Miao H."/>
            <person name="Wang L."/>
            <person name="Qu L."/>
            <person name="Liu H."/>
            <person name="Sun Y."/>
            <person name="Le M."/>
            <person name="Wang Q."/>
            <person name="Wei S."/>
            <person name="Zheng Y."/>
            <person name="Lin W."/>
            <person name="Duan Y."/>
            <person name="Cao H."/>
            <person name="Xiong S."/>
            <person name="Wang X."/>
            <person name="Wei L."/>
            <person name="Li C."/>
            <person name="Ma Q."/>
            <person name="Ju M."/>
            <person name="Zhao R."/>
            <person name="Li G."/>
            <person name="Mu C."/>
            <person name="Tian Q."/>
            <person name="Mei H."/>
            <person name="Zhang T."/>
            <person name="Gao T."/>
            <person name="Zhang H."/>
        </authorList>
    </citation>
    <scope>NUCLEOTIDE SEQUENCE</scope>
    <source>
        <strain evidence="3">3651</strain>
    </source>
</reference>
<keyword evidence="2" id="KW-0812">Transmembrane</keyword>
<feature type="region of interest" description="Disordered" evidence="1">
    <location>
        <begin position="139"/>
        <end position="162"/>
    </location>
</feature>
<evidence type="ECO:0000256" key="1">
    <source>
        <dbReference type="SAM" id="MobiDB-lite"/>
    </source>
</evidence>
<keyword evidence="2" id="KW-0472">Membrane</keyword>
<proteinExistence type="predicted"/>
<evidence type="ECO:0000313" key="3">
    <source>
        <dbReference type="EMBL" id="KAK4425203.1"/>
    </source>
</evidence>
<keyword evidence="2" id="KW-1133">Transmembrane helix</keyword>
<organism evidence="3 4">
    <name type="scientific">Sesamum alatum</name>
    <dbReference type="NCBI Taxonomy" id="300844"/>
    <lineage>
        <taxon>Eukaryota</taxon>
        <taxon>Viridiplantae</taxon>
        <taxon>Streptophyta</taxon>
        <taxon>Embryophyta</taxon>
        <taxon>Tracheophyta</taxon>
        <taxon>Spermatophyta</taxon>
        <taxon>Magnoliopsida</taxon>
        <taxon>eudicotyledons</taxon>
        <taxon>Gunneridae</taxon>
        <taxon>Pentapetalae</taxon>
        <taxon>asterids</taxon>
        <taxon>lamiids</taxon>
        <taxon>Lamiales</taxon>
        <taxon>Pedaliaceae</taxon>
        <taxon>Sesamum</taxon>
    </lineage>
</organism>
<sequence length="162" mass="18930">MERCFILELVRKVESGSYNDGQPFDDAIHSAVAFVTVVFGMNLTFNIGLARLNYMKERHEMFSWLINRPSVRWITRPNIVLVNESLWDDIGREKPSALAYWFDTEPAWEELKIIFDVPENELYHPSDDEVYPQNKNLQEEIEVRMPSEENENSEGESTVDKA</sequence>
<accession>A0AAE1Y8V2</accession>
<keyword evidence="4" id="KW-1185">Reference proteome</keyword>